<feature type="transmembrane region" description="Helical" evidence="1">
    <location>
        <begin position="389"/>
        <end position="407"/>
    </location>
</feature>
<keyword evidence="3" id="KW-1185">Reference proteome</keyword>
<comment type="caution">
    <text evidence="2">The sequence shown here is derived from an EMBL/GenBank/DDBJ whole genome shotgun (WGS) entry which is preliminary data.</text>
</comment>
<keyword evidence="1" id="KW-0812">Transmembrane</keyword>
<keyword evidence="1" id="KW-0472">Membrane</keyword>
<evidence type="ECO:0008006" key="4">
    <source>
        <dbReference type="Google" id="ProtNLM"/>
    </source>
</evidence>
<dbReference type="Gene3D" id="3.40.50.1110">
    <property type="entry name" value="SGNH hydrolase"/>
    <property type="match status" value="1"/>
</dbReference>
<dbReference type="InterPro" id="IPR036514">
    <property type="entry name" value="SGNH_hydro_sf"/>
</dbReference>
<accession>A0ABT6Y360</accession>
<dbReference type="SUPFAM" id="SSF52266">
    <property type="entry name" value="SGNH hydrolase"/>
    <property type="match status" value="1"/>
</dbReference>
<organism evidence="2 3">
    <name type="scientific">Flectobacillus roseus</name>
    <dbReference type="NCBI Taxonomy" id="502259"/>
    <lineage>
        <taxon>Bacteria</taxon>
        <taxon>Pseudomonadati</taxon>
        <taxon>Bacteroidota</taxon>
        <taxon>Cytophagia</taxon>
        <taxon>Cytophagales</taxon>
        <taxon>Flectobacillaceae</taxon>
        <taxon>Flectobacillus</taxon>
    </lineage>
</organism>
<name>A0ABT6Y360_9BACT</name>
<dbReference type="RefSeq" id="WP_283343276.1">
    <property type="nucleotide sequence ID" value="NZ_JASHIF010000002.1"/>
</dbReference>
<dbReference type="Proteomes" id="UP001236507">
    <property type="component" value="Unassembled WGS sequence"/>
</dbReference>
<proteinExistence type="predicted"/>
<keyword evidence="1" id="KW-1133">Transmembrane helix</keyword>
<evidence type="ECO:0000313" key="3">
    <source>
        <dbReference type="Proteomes" id="UP001236507"/>
    </source>
</evidence>
<protein>
    <recommendedName>
        <fullName evidence="4">Sialate O-acetylesterase domain-containing protein</fullName>
    </recommendedName>
</protein>
<sequence length="414" mass="45526">MKLISPVNKQPFQRNVQDKATILVEGLIEKGNKQVTLSAIPLKGGISKTLTTTVENANFSIPFTLTKGYYTLSVSNDSESVSVIVAIGDIFGIKGHSFTEGLGTKYCKDERVIIPASRFADMTDTTLYQKTGFISMTEFSASTATDYTSVEDHINFAINRGIWGRLGDLLVAQNDCPVAFYHAGFGGSTLEQWAKSARFENFEHSFVNSSKRMPIIKLLNTLKYLVPRTGIRGILSIHGDNDKFITNDPEVVADEYKTIIETARNESNLPSLHFVLAPSVTDYQEHLGIIDGTIKAVVEGTNISIGPDIYLYDNSLRLEDKLHLNEKGEQKAAEDFAKVLGSTYLSKAQPFTINNSLNEPTNLVVSSSSTVDEKPITTTEKDSDKATKILLGILAFVVTFTFIKLLIAKIQNSS</sequence>
<dbReference type="EMBL" id="JASHIF010000002">
    <property type="protein sequence ID" value="MDI9858005.1"/>
    <property type="molecule type" value="Genomic_DNA"/>
</dbReference>
<gene>
    <name evidence="2" type="ORF">QM524_02175</name>
</gene>
<evidence type="ECO:0000313" key="2">
    <source>
        <dbReference type="EMBL" id="MDI9858005.1"/>
    </source>
</evidence>
<reference evidence="2 3" key="1">
    <citation type="submission" date="2023-05" db="EMBL/GenBank/DDBJ databases">
        <title>Novel species of genus Flectobacillus isolated from stream in China.</title>
        <authorList>
            <person name="Lu H."/>
        </authorList>
    </citation>
    <scope>NUCLEOTIDE SEQUENCE [LARGE SCALE GENOMIC DNA]</scope>
    <source>
        <strain evidence="2 3">KCTC 42575</strain>
    </source>
</reference>
<evidence type="ECO:0000256" key="1">
    <source>
        <dbReference type="SAM" id="Phobius"/>
    </source>
</evidence>